<protein>
    <submittedName>
        <fullName evidence="2">VanZ like family protein</fullName>
    </submittedName>
</protein>
<evidence type="ECO:0000313" key="2">
    <source>
        <dbReference type="EMBL" id="TWT36844.1"/>
    </source>
</evidence>
<sequence>MTPASDLRRRWVATLEKHAPWLLAVYLLVLFSATHYPQDLLAAAPVNGTDKILHVLSYALTAALVTMRVRGLSPGVTIVVATLITIAIGLFDEVTQPIFNRMYDPLDLAADLVGAVVGSWAWLSIRRAAAEAQQA</sequence>
<feature type="transmembrane region" description="Helical" evidence="1">
    <location>
        <begin position="72"/>
        <end position="91"/>
    </location>
</feature>
<evidence type="ECO:0000256" key="1">
    <source>
        <dbReference type="SAM" id="Phobius"/>
    </source>
</evidence>
<proteinExistence type="predicted"/>
<keyword evidence="1" id="KW-0472">Membrane</keyword>
<reference evidence="2 3" key="1">
    <citation type="submission" date="2019-02" db="EMBL/GenBank/DDBJ databases">
        <title>Deep-cultivation of Planctomycetes and their phenomic and genomic characterization uncovers novel biology.</title>
        <authorList>
            <person name="Wiegand S."/>
            <person name="Jogler M."/>
            <person name="Boedeker C."/>
            <person name="Pinto D."/>
            <person name="Vollmers J."/>
            <person name="Rivas-Marin E."/>
            <person name="Kohn T."/>
            <person name="Peeters S.H."/>
            <person name="Heuer A."/>
            <person name="Rast P."/>
            <person name="Oberbeckmann S."/>
            <person name="Bunk B."/>
            <person name="Jeske O."/>
            <person name="Meyerdierks A."/>
            <person name="Storesund J.E."/>
            <person name="Kallscheuer N."/>
            <person name="Luecker S."/>
            <person name="Lage O.M."/>
            <person name="Pohl T."/>
            <person name="Merkel B.J."/>
            <person name="Hornburger P."/>
            <person name="Mueller R.-W."/>
            <person name="Bruemmer F."/>
            <person name="Labrenz M."/>
            <person name="Spormann A.M."/>
            <person name="Op Den Camp H."/>
            <person name="Overmann J."/>
            <person name="Amann R."/>
            <person name="Jetten M.S.M."/>
            <person name="Mascher T."/>
            <person name="Medema M.H."/>
            <person name="Devos D.P."/>
            <person name="Kaster A.-K."/>
            <person name="Ovreas L."/>
            <person name="Rohde M."/>
            <person name="Galperin M.Y."/>
            <person name="Jogler C."/>
        </authorList>
    </citation>
    <scope>NUCLEOTIDE SEQUENCE [LARGE SCALE GENOMIC DNA]</scope>
    <source>
        <strain evidence="2 3">KOR34</strain>
    </source>
</reference>
<comment type="caution">
    <text evidence="2">The sequence shown here is derived from an EMBL/GenBank/DDBJ whole genome shotgun (WGS) entry which is preliminary data.</text>
</comment>
<dbReference type="Proteomes" id="UP000316714">
    <property type="component" value="Unassembled WGS sequence"/>
</dbReference>
<organism evidence="2 3">
    <name type="scientific">Posidoniimonas corsicana</name>
    <dbReference type="NCBI Taxonomy" id="1938618"/>
    <lineage>
        <taxon>Bacteria</taxon>
        <taxon>Pseudomonadati</taxon>
        <taxon>Planctomycetota</taxon>
        <taxon>Planctomycetia</taxon>
        <taxon>Pirellulales</taxon>
        <taxon>Lacipirellulaceae</taxon>
        <taxon>Posidoniimonas</taxon>
    </lineage>
</organism>
<dbReference type="NCBIfam" id="NF037970">
    <property type="entry name" value="vanZ_1"/>
    <property type="match status" value="1"/>
</dbReference>
<keyword evidence="1" id="KW-0812">Transmembrane</keyword>
<name>A0A5C5VE13_9BACT</name>
<evidence type="ECO:0000313" key="3">
    <source>
        <dbReference type="Proteomes" id="UP000316714"/>
    </source>
</evidence>
<accession>A0A5C5VE13</accession>
<dbReference type="AlphaFoldDB" id="A0A5C5VE13"/>
<keyword evidence="1" id="KW-1133">Transmembrane helix</keyword>
<dbReference type="EMBL" id="SIHJ01000001">
    <property type="protein sequence ID" value="TWT36844.1"/>
    <property type="molecule type" value="Genomic_DNA"/>
</dbReference>
<dbReference type="RefSeq" id="WP_197531264.1">
    <property type="nucleotide sequence ID" value="NZ_SIHJ01000001.1"/>
</dbReference>
<keyword evidence="3" id="KW-1185">Reference proteome</keyword>
<gene>
    <name evidence="2" type="ORF">KOR34_17890</name>
</gene>